<name>A0A1H3M479_9FIRM</name>
<organism evidence="1 2">
    <name type="scientific">Proteiniborus ethanoligenes</name>
    <dbReference type="NCBI Taxonomy" id="415015"/>
    <lineage>
        <taxon>Bacteria</taxon>
        <taxon>Bacillati</taxon>
        <taxon>Bacillota</taxon>
        <taxon>Clostridia</taxon>
        <taxon>Eubacteriales</taxon>
        <taxon>Proteiniborus</taxon>
    </lineage>
</organism>
<evidence type="ECO:0000313" key="1">
    <source>
        <dbReference type="EMBL" id="SDY71094.1"/>
    </source>
</evidence>
<keyword evidence="2" id="KW-1185">Reference proteome</keyword>
<dbReference type="RefSeq" id="WP_176967851.1">
    <property type="nucleotide sequence ID" value="NZ_FNQE01000005.1"/>
</dbReference>
<accession>A0A1H3M479</accession>
<dbReference type="AlphaFoldDB" id="A0A1H3M479"/>
<reference evidence="1 2" key="1">
    <citation type="submission" date="2016-10" db="EMBL/GenBank/DDBJ databases">
        <authorList>
            <person name="de Groot N.N."/>
        </authorList>
    </citation>
    <scope>NUCLEOTIDE SEQUENCE [LARGE SCALE GENOMIC DNA]</scope>
    <source>
        <strain evidence="1 2">DSM 21650</strain>
    </source>
</reference>
<dbReference type="Proteomes" id="UP000198625">
    <property type="component" value="Unassembled WGS sequence"/>
</dbReference>
<evidence type="ECO:0000313" key="2">
    <source>
        <dbReference type="Proteomes" id="UP000198625"/>
    </source>
</evidence>
<proteinExistence type="predicted"/>
<sequence>MENGTIIKKDKKNLQSNECNECGSKMMPEGGCFICPNCGYSPCSI</sequence>
<protein>
    <submittedName>
        <fullName evidence="1">Ribonucleoside-diphosphate reductase alpha chain</fullName>
    </submittedName>
</protein>
<dbReference type="EMBL" id="FNQE01000005">
    <property type="protein sequence ID" value="SDY71094.1"/>
    <property type="molecule type" value="Genomic_DNA"/>
</dbReference>
<gene>
    <name evidence="1" type="ORF">SAMN05660462_00718</name>
</gene>
<dbReference type="STRING" id="415015.SAMN05660462_00718"/>